<reference evidence="4" key="1">
    <citation type="submission" date="2015-09" db="EMBL/GenBank/DDBJ databases">
        <authorList>
            <person name="Rodrigo-Torres Lidia"/>
            <person name="Arahal R.David."/>
        </authorList>
    </citation>
    <scope>NUCLEOTIDE SEQUENCE [LARGE SCALE GENOMIC DNA]</scope>
    <source>
        <strain evidence="4">CECT 5114</strain>
    </source>
</reference>
<dbReference type="AlphaFoldDB" id="A0A0P1IUR0"/>
<feature type="domain" description="Acyltransferase 3" evidence="2">
    <location>
        <begin position="11"/>
        <end position="306"/>
    </location>
</feature>
<feature type="transmembrane region" description="Helical" evidence="1">
    <location>
        <begin position="45"/>
        <end position="65"/>
    </location>
</feature>
<gene>
    <name evidence="3" type="ORF">TA5114_03157</name>
</gene>
<protein>
    <submittedName>
        <fullName evidence="3">Putative membrane protein</fullName>
    </submittedName>
</protein>
<feature type="transmembrane region" description="Helical" evidence="1">
    <location>
        <begin position="196"/>
        <end position="213"/>
    </location>
</feature>
<feature type="transmembrane region" description="Helical" evidence="1">
    <location>
        <begin position="15"/>
        <end position="33"/>
    </location>
</feature>
<feature type="transmembrane region" description="Helical" evidence="1">
    <location>
        <begin position="288"/>
        <end position="312"/>
    </location>
</feature>
<dbReference type="Proteomes" id="UP000051184">
    <property type="component" value="Unassembled WGS sequence"/>
</dbReference>
<dbReference type="PANTHER" id="PTHR37312">
    <property type="entry name" value="MEMBRANE-BOUND ACYLTRANSFERASE YKRP-RELATED"/>
    <property type="match status" value="1"/>
</dbReference>
<feature type="transmembrane region" description="Helical" evidence="1">
    <location>
        <begin position="125"/>
        <end position="143"/>
    </location>
</feature>
<feature type="transmembrane region" description="Helical" evidence="1">
    <location>
        <begin position="85"/>
        <end position="104"/>
    </location>
</feature>
<dbReference type="RefSeq" id="WP_058316246.1">
    <property type="nucleotide sequence ID" value="NZ_CYUE01000022.1"/>
</dbReference>
<evidence type="ECO:0000313" key="3">
    <source>
        <dbReference type="EMBL" id="CUK27329.1"/>
    </source>
</evidence>
<accession>A0A0P1IUR0</accession>
<dbReference type="OrthoDB" id="9814956at2"/>
<dbReference type="PANTHER" id="PTHR37312:SF1">
    <property type="entry name" value="MEMBRANE-BOUND ACYLTRANSFERASE YKRP-RELATED"/>
    <property type="match status" value="1"/>
</dbReference>
<dbReference type="GO" id="GO:0016747">
    <property type="term" value="F:acyltransferase activity, transferring groups other than amino-acyl groups"/>
    <property type="evidence" value="ECO:0007669"/>
    <property type="project" value="InterPro"/>
</dbReference>
<dbReference type="InterPro" id="IPR002656">
    <property type="entry name" value="Acyl_transf_3_dom"/>
</dbReference>
<feature type="transmembrane region" description="Helical" evidence="1">
    <location>
        <begin position="262"/>
        <end position="282"/>
    </location>
</feature>
<keyword evidence="1" id="KW-0812">Transmembrane</keyword>
<sequence>MGAAHDRKRDASVDVARGIAMVLVVFGHALIGVGAVEGEPRFGRFLLVLIYSSHMPLFFVISGVLSRGSAHLTASELLPRLIRRILWPYILWGVVILAVHYSMSGYTNTRVESFRPWSILWKPPAVMWFLYVLFFAQVFAWIVSRLPYLWRVAAGLIFLIGPYFMPDAFLNARFIGLFLLARFLHCELDCRKVQRLWVLAALIVFILSGPLIWTRASDPLSGYPAGTLEFIPMLFAGPVLIFALAQRFVVMSVLETIGRNSMAIFVTHIFFTAGTRMVLTAHGVDSQALLVVACAAVGVVGPLALAHAAAAIRISPLLGWA</sequence>
<name>A0A0P1IUR0_9RHOB</name>
<evidence type="ECO:0000313" key="4">
    <source>
        <dbReference type="Proteomes" id="UP000051184"/>
    </source>
</evidence>
<organism evidence="3 4">
    <name type="scientific">Cognatishimia activa</name>
    <dbReference type="NCBI Taxonomy" id="1715691"/>
    <lineage>
        <taxon>Bacteria</taxon>
        <taxon>Pseudomonadati</taxon>
        <taxon>Pseudomonadota</taxon>
        <taxon>Alphaproteobacteria</taxon>
        <taxon>Rhodobacterales</taxon>
        <taxon>Paracoccaceae</taxon>
        <taxon>Cognatishimia</taxon>
    </lineage>
</organism>
<evidence type="ECO:0000256" key="1">
    <source>
        <dbReference type="SAM" id="Phobius"/>
    </source>
</evidence>
<dbReference type="Pfam" id="PF01757">
    <property type="entry name" value="Acyl_transf_3"/>
    <property type="match status" value="1"/>
</dbReference>
<evidence type="ECO:0000259" key="2">
    <source>
        <dbReference type="Pfam" id="PF01757"/>
    </source>
</evidence>
<dbReference type="InterPro" id="IPR052734">
    <property type="entry name" value="Nod_factor_acetyltransferase"/>
</dbReference>
<keyword evidence="1" id="KW-1133">Transmembrane helix</keyword>
<keyword evidence="4" id="KW-1185">Reference proteome</keyword>
<keyword evidence="1" id="KW-0472">Membrane</keyword>
<dbReference type="EMBL" id="CYUE01000022">
    <property type="protein sequence ID" value="CUK27329.1"/>
    <property type="molecule type" value="Genomic_DNA"/>
</dbReference>
<feature type="transmembrane region" description="Helical" evidence="1">
    <location>
        <begin position="163"/>
        <end position="184"/>
    </location>
</feature>
<proteinExistence type="predicted"/>
<feature type="transmembrane region" description="Helical" evidence="1">
    <location>
        <begin position="233"/>
        <end position="250"/>
    </location>
</feature>